<comment type="caution">
    <text evidence="6">Lacks conserved residue(s) required for the propagation of feature annotation.</text>
</comment>
<evidence type="ECO:0000256" key="5">
    <source>
        <dbReference type="ARBA" id="ARBA00025453"/>
    </source>
</evidence>
<dbReference type="SUPFAM" id="SSF46934">
    <property type="entry name" value="UBA-like"/>
    <property type="match status" value="1"/>
</dbReference>
<dbReference type="FunFam" id="1.10.8.10:FF:000001">
    <property type="entry name" value="Elongation factor Ts"/>
    <property type="match status" value="1"/>
</dbReference>
<evidence type="ECO:0000259" key="9">
    <source>
        <dbReference type="Pfam" id="PF00889"/>
    </source>
</evidence>
<dbReference type="PROSITE" id="PS01127">
    <property type="entry name" value="EF_TS_2"/>
    <property type="match status" value="1"/>
</dbReference>
<evidence type="ECO:0000313" key="11">
    <source>
        <dbReference type="Proteomes" id="UP000051783"/>
    </source>
</evidence>
<evidence type="ECO:0000256" key="6">
    <source>
        <dbReference type="HAMAP-Rule" id="MF_00050"/>
    </source>
</evidence>
<evidence type="ECO:0000313" key="10">
    <source>
        <dbReference type="EMBL" id="KRO08717.1"/>
    </source>
</evidence>
<dbReference type="CDD" id="cd14275">
    <property type="entry name" value="UBA_EF-Ts"/>
    <property type="match status" value="1"/>
</dbReference>
<dbReference type="InterPro" id="IPR014039">
    <property type="entry name" value="Transl_elong_EFTs/EF1B_dimer"/>
</dbReference>
<evidence type="ECO:0000256" key="1">
    <source>
        <dbReference type="ARBA" id="ARBA00005532"/>
    </source>
</evidence>
<dbReference type="AlphaFoldDB" id="A0A0R2MAI4"/>
<dbReference type="InterPro" id="IPR036402">
    <property type="entry name" value="EF-Ts_dimer_sf"/>
</dbReference>
<comment type="similarity">
    <text evidence="1 6 7">Belongs to the EF-Ts family.</text>
</comment>
<dbReference type="Proteomes" id="UP000051783">
    <property type="component" value="Unassembled WGS sequence"/>
</dbReference>
<keyword evidence="11" id="KW-1185">Reference proteome</keyword>
<dbReference type="OrthoDB" id="9808348at2"/>
<dbReference type="PANTHER" id="PTHR11741">
    <property type="entry name" value="ELONGATION FACTOR TS"/>
    <property type="match status" value="1"/>
</dbReference>
<gene>
    <name evidence="6" type="primary">tsf</name>
    <name evidence="10" type="ORF">IV64_GL000812</name>
</gene>
<evidence type="ECO:0000256" key="4">
    <source>
        <dbReference type="ARBA" id="ARBA00022917"/>
    </source>
</evidence>
<keyword evidence="3 6" id="KW-0251">Elongation factor</keyword>
<dbReference type="PANTHER" id="PTHR11741:SF0">
    <property type="entry name" value="ELONGATION FACTOR TS, MITOCHONDRIAL"/>
    <property type="match status" value="1"/>
</dbReference>
<proteinExistence type="inferred from homology"/>
<comment type="function">
    <text evidence="5 6 7">Associates with the EF-Tu.GDP complex and induces the exchange of GDP to GTP. It remains bound to the aminoacyl-tRNA.EF-Tu.GTP complex up to the GTP hydrolysis stage on the ribosome.</text>
</comment>
<dbReference type="GO" id="GO:0005737">
    <property type="term" value="C:cytoplasm"/>
    <property type="evidence" value="ECO:0007669"/>
    <property type="project" value="UniProtKB-SubCell"/>
</dbReference>
<dbReference type="Gene3D" id="1.10.8.10">
    <property type="entry name" value="DNA helicase RuvA subunit, C-terminal domain"/>
    <property type="match status" value="1"/>
</dbReference>
<keyword evidence="6" id="KW-0963">Cytoplasm</keyword>
<dbReference type="Gene3D" id="3.30.479.20">
    <property type="entry name" value="Elongation factor Ts, dimerisation domain"/>
    <property type="match status" value="2"/>
</dbReference>
<keyword evidence="4 6" id="KW-0648">Protein biosynthesis</keyword>
<evidence type="ECO:0000256" key="2">
    <source>
        <dbReference type="ARBA" id="ARBA00016956"/>
    </source>
</evidence>
<dbReference type="PROSITE" id="PS01126">
    <property type="entry name" value="EF_TS_1"/>
    <property type="match status" value="1"/>
</dbReference>
<dbReference type="InterPro" id="IPR018101">
    <property type="entry name" value="Transl_elong_Ts_CS"/>
</dbReference>
<comment type="subcellular location">
    <subcellularLocation>
        <location evidence="6 8">Cytoplasm</location>
    </subcellularLocation>
</comment>
<evidence type="ECO:0000256" key="7">
    <source>
        <dbReference type="RuleBase" id="RU000642"/>
    </source>
</evidence>
<dbReference type="InterPro" id="IPR001816">
    <property type="entry name" value="Transl_elong_EFTs/EF1B"/>
</dbReference>
<evidence type="ECO:0000256" key="3">
    <source>
        <dbReference type="ARBA" id="ARBA00022768"/>
    </source>
</evidence>
<sequence length="292" mass="31605">MAKISAAQVKELRDKTGVGMMDAKKALVETEGDMEKAVDVLREKGVAKAEKKSGRVAAEGMAAIAVKGNKAAIVEVNCETDSVASTDKFKALVAELADKIATEEPKTVDDALALKTANGTVKDDVIETTQVTGEKISLRRFQVIEKGDDQNFGSYLHNGGLIGVLVVLDGADEATAKDVAMHVAAINPEYVNRSQVPAETLAHEKEVLVKEALNEGKPEKIVEKMVEGRLNKWLSEISLDDQEFVKDSDQTVSHFVESKGGKVNTFVRFEVGEGIEKKTDNFVDEVMGQIKD</sequence>
<dbReference type="InterPro" id="IPR009060">
    <property type="entry name" value="UBA-like_sf"/>
</dbReference>
<dbReference type="STRING" id="942150.IV64_GL000812"/>
<organism evidence="10 11">
    <name type="scientific">Lactiplantibacillus xiangfangensis</name>
    <dbReference type="NCBI Taxonomy" id="942150"/>
    <lineage>
        <taxon>Bacteria</taxon>
        <taxon>Bacillati</taxon>
        <taxon>Bacillota</taxon>
        <taxon>Bacilli</taxon>
        <taxon>Lactobacillales</taxon>
        <taxon>Lactobacillaceae</taxon>
        <taxon>Lactiplantibacillus</taxon>
    </lineage>
</organism>
<evidence type="ECO:0000256" key="8">
    <source>
        <dbReference type="RuleBase" id="RU000643"/>
    </source>
</evidence>
<dbReference type="EMBL" id="JQCL01000080">
    <property type="protein sequence ID" value="KRO08717.1"/>
    <property type="molecule type" value="Genomic_DNA"/>
</dbReference>
<dbReference type="FunFam" id="1.10.286.20:FF:000001">
    <property type="entry name" value="Elongation factor Ts"/>
    <property type="match status" value="1"/>
</dbReference>
<dbReference type="NCBIfam" id="TIGR00116">
    <property type="entry name" value="tsf"/>
    <property type="match status" value="1"/>
</dbReference>
<protein>
    <recommendedName>
        <fullName evidence="2 6">Elongation factor Ts</fullName>
        <shortName evidence="6">EF-Ts</shortName>
    </recommendedName>
</protein>
<accession>A0A0R2MAI4</accession>
<dbReference type="HAMAP" id="MF_00050">
    <property type="entry name" value="EF_Ts"/>
    <property type="match status" value="1"/>
</dbReference>
<comment type="caution">
    <text evidence="10">The sequence shown here is derived from an EMBL/GenBank/DDBJ whole genome shotgun (WGS) entry which is preliminary data.</text>
</comment>
<dbReference type="GO" id="GO:0003746">
    <property type="term" value="F:translation elongation factor activity"/>
    <property type="evidence" value="ECO:0007669"/>
    <property type="project" value="UniProtKB-UniRule"/>
</dbReference>
<dbReference type="Gene3D" id="1.10.286.20">
    <property type="match status" value="1"/>
</dbReference>
<dbReference type="PATRIC" id="fig|942150.3.peg.829"/>
<dbReference type="SUPFAM" id="SSF54713">
    <property type="entry name" value="Elongation factor Ts (EF-Ts), dimerisation domain"/>
    <property type="match status" value="2"/>
</dbReference>
<name>A0A0R2MAI4_9LACO</name>
<feature type="domain" description="Translation elongation factor EFTs/EF1B dimerisation" evidence="9">
    <location>
        <begin position="71"/>
        <end position="273"/>
    </location>
</feature>
<dbReference type="Pfam" id="PF00889">
    <property type="entry name" value="EF_TS"/>
    <property type="match status" value="1"/>
</dbReference>
<dbReference type="RefSeq" id="WP_057707298.1">
    <property type="nucleotide sequence ID" value="NZ_JQCL01000080.1"/>
</dbReference>
<reference evidence="10 11" key="1">
    <citation type="journal article" date="2015" name="Genome Announc.">
        <title>Expanding the biotechnology potential of lactobacilli through comparative genomics of 213 strains and associated genera.</title>
        <authorList>
            <person name="Sun Z."/>
            <person name="Harris H.M."/>
            <person name="McCann A."/>
            <person name="Guo C."/>
            <person name="Argimon S."/>
            <person name="Zhang W."/>
            <person name="Yang X."/>
            <person name="Jeffery I.B."/>
            <person name="Cooney J.C."/>
            <person name="Kagawa T.F."/>
            <person name="Liu W."/>
            <person name="Song Y."/>
            <person name="Salvetti E."/>
            <person name="Wrobel A."/>
            <person name="Rasinkangas P."/>
            <person name="Parkhill J."/>
            <person name="Rea M.C."/>
            <person name="O'Sullivan O."/>
            <person name="Ritari J."/>
            <person name="Douillard F.P."/>
            <person name="Paul Ross R."/>
            <person name="Yang R."/>
            <person name="Briner A.E."/>
            <person name="Felis G.E."/>
            <person name="de Vos W.M."/>
            <person name="Barrangou R."/>
            <person name="Klaenhammer T.R."/>
            <person name="Caufield P.W."/>
            <person name="Cui Y."/>
            <person name="Zhang H."/>
            <person name="O'Toole P.W."/>
        </authorList>
    </citation>
    <scope>NUCLEOTIDE SEQUENCE [LARGE SCALE GENOMIC DNA]</scope>
    <source>
        <strain evidence="10 11">LMG 26013</strain>
    </source>
</reference>